<proteinExistence type="predicted"/>
<dbReference type="OrthoDB" id="1293938at2759"/>
<sequence length="78" mass="8875">RGYAKPWSEWDNGKIKILEWNEDFQPLGLDEPKLMSHLGKFTRNGAMFPLTMLSWKAASNTSLDGVWKSAKVVVNIHS</sequence>
<evidence type="ECO:0000313" key="2">
    <source>
        <dbReference type="Proteomes" id="UP000541444"/>
    </source>
</evidence>
<keyword evidence="2" id="KW-1185">Reference proteome</keyword>
<reference evidence="1 2" key="1">
    <citation type="journal article" date="2020" name="IScience">
        <title>Genome Sequencing of the Endangered Kingdonia uniflora (Circaeasteraceae, Ranunculales) Reveals Potential Mechanisms of Evolutionary Specialization.</title>
        <authorList>
            <person name="Sun Y."/>
            <person name="Deng T."/>
            <person name="Zhang A."/>
            <person name="Moore M.J."/>
            <person name="Landis J.B."/>
            <person name="Lin N."/>
            <person name="Zhang H."/>
            <person name="Zhang X."/>
            <person name="Huang J."/>
            <person name="Zhang X."/>
            <person name="Sun H."/>
            <person name="Wang H."/>
        </authorList>
    </citation>
    <scope>NUCLEOTIDE SEQUENCE [LARGE SCALE GENOMIC DNA]</scope>
    <source>
        <strain evidence="1">TB1705</strain>
        <tissue evidence="1">Leaf</tissue>
    </source>
</reference>
<organism evidence="1 2">
    <name type="scientific">Kingdonia uniflora</name>
    <dbReference type="NCBI Taxonomy" id="39325"/>
    <lineage>
        <taxon>Eukaryota</taxon>
        <taxon>Viridiplantae</taxon>
        <taxon>Streptophyta</taxon>
        <taxon>Embryophyta</taxon>
        <taxon>Tracheophyta</taxon>
        <taxon>Spermatophyta</taxon>
        <taxon>Magnoliopsida</taxon>
        <taxon>Ranunculales</taxon>
        <taxon>Circaeasteraceae</taxon>
        <taxon>Kingdonia</taxon>
    </lineage>
</organism>
<evidence type="ECO:0000313" key="1">
    <source>
        <dbReference type="EMBL" id="KAF6154123.1"/>
    </source>
</evidence>
<name>A0A7J7MGU2_9MAGN</name>
<dbReference type="Proteomes" id="UP000541444">
    <property type="component" value="Unassembled WGS sequence"/>
</dbReference>
<comment type="caution">
    <text evidence="1">The sequence shown here is derived from an EMBL/GenBank/DDBJ whole genome shotgun (WGS) entry which is preliminary data.</text>
</comment>
<gene>
    <name evidence="1" type="ORF">GIB67_016375</name>
</gene>
<accession>A0A7J7MGU2</accession>
<feature type="non-terminal residue" evidence="1">
    <location>
        <position position="78"/>
    </location>
</feature>
<dbReference type="EMBL" id="JACGCM010001511">
    <property type="protein sequence ID" value="KAF6154123.1"/>
    <property type="molecule type" value="Genomic_DNA"/>
</dbReference>
<dbReference type="AlphaFoldDB" id="A0A7J7MGU2"/>
<protein>
    <submittedName>
        <fullName evidence="1">Uncharacterized protein</fullName>
    </submittedName>
</protein>